<evidence type="ECO:0000256" key="1">
    <source>
        <dbReference type="SAM" id="Coils"/>
    </source>
</evidence>
<dbReference type="Proteomes" id="UP000078492">
    <property type="component" value="Unassembled WGS sequence"/>
</dbReference>
<feature type="compositionally biased region" description="Low complexity" evidence="2">
    <location>
        <begin position="457"/>
        <end position="471"/>
    </location>
</feature>
<dbReference type="AlphaFoldDB" id="A0A195DXV7"/>
<dbReference type="STRING" id="471704.A0A195DXV7"/>
<feature type="compositionally biased region" description="Basic residues" evidence="2">
    <location>
        <begin position="123"/>
        <end position="133"/>
    </location>
</feature>
<feature type="region of interest" description="Disordered" evidence="2">
    <location>
        <begin position="106"/>
        <end position="141"/>
    </location>
</feature>
<dbReference type="KEGG" id="tcz:108763038"/>
<feature type="coiled-coil region" evidence="1">
    <location>
        <begin position="340"/>
        <end position="367"/>
    </location>
</feature>
<keyword evidence="4" id="KW-1185">Reference proteome</keyword>
<accession>A0A195DXV7</accession>
<evidence type="ECO:0000313" key="4">
    <source>
        <dbReference type="Proteomes" id="UP000078492"/>
    </source>
</evidence>
<sequence>MSKMYKTAAVKTKSLGNHQRTFKAHDAEQKKHVTMSPSNEVIMFGQDHIVEVTVKKKNKGQKRTSPVASCSYGQKAEKIRSTTDSKTPSNWSNVFSQNLLHVTKQQSSKYSGKEAEKNINAKKQQKSTIKHPPMKSDEKHSPSCCSSILVQDCAVQCSEYDFNKFTDFNPVHMLHLIRQLKELVNKKDKRICEIFSEMEQILQKIPDLETKVEFSAVPLKESGKKIKTVSYESFILERERLKSEIRERDERLKEVDEKYAELTFQVEMLTQQLEEVTYKKNDTISRLMQQIENNERTITDLKMNLNKQTELVRKNDIDNKCLTMEIHKLSALCSNRDTQIIDYRNTIQELQNQIEKHLKTLHEIYMKEGNTSPYISLIHTGHACSSPTSSFSNGFNKSWNDLSDISSEDSVPKENVLKEDVPVKDFELVSLLDGESSHTILPDQNEVKNDKKSAKQNNNENNTACQNMNANDVTTKKSLHQSSKKDDNKENDIHKMRKYTTLKEKQNDYTKNLFLNASKVLESITKSTVSDIRKQGDMQNRKPVNVPSPLRDCPHPDWSDSSLPSISTVSDLDMIPSNDV</sequence>
<feature type="coiled-coil region" evidence="1">
    <location>
        <begin position="238"/>
        <end position="311"/>
    </location>
</feature>
<feature type="compositionally biased region" description="Basic and acidic residues" evidence="2">
    <location>
        <begin position="531"/>
        <end position="540"/>
    </location>
</feature>
<organism evidence="3 4">
    <name type="scientific">Trachymyrmex cornetzi</name>
    <dbReference type="NCBI Taxonomy" id="471704"/>
    <lineage>
        <taxon>Eukaryota</taxon>
        <taxon>Metazoa</taxon>
        <taxon>Ecdysozoa</taxon>
        <taxon>Arthropoda</taxon>
        <taxon>Hexapoda</taxon>
        <taxon>Insecta</taxon>
        <taxon>Pterygota</taxon>
        <taxon>Neoptera</taxon>
        <taxon>Endopterygota</taxon>
        <taxon>Hymenoptera</taxon>
        <taxon>Apocrita</taxon>
        <taxon>Aculeata</taxon>
        <taxon>Formicoidea</taxon>
        <taxon>Formicidae</taxon>
        <taxon>Myrmicinae</taxon>
        <taxon>Trachymyrmex</taxon>
    </lineage>
</organism>
<feature type="compositionally biased region" description="Polar residues" evidence="2">
    <location>
        <begin position="559"/>
        <end position="570"/>
    </location>
</feature>
<feature type="region of interest" description="Disordered" evidence="2">
    <location>
        <begin position="528"/>
        <end position="580"/>
    </location>
</feature>
<gene>
    <name evidence="3" type="ORF">ALC57_10077</name>
</gene>
<reference evidence="3 4" key="1">
    <citation type="submission" date="2015-09" db="EMBL/GenBank/DDBJ databases">
        <title>Trachymyrmex cornetzi WGS genome.</title>
        <authorList>
            <person name="Nygaard S."/>
            <person name="Hu H."/>
            <person name="Boomsma J."/>
            <person name="Zhang G."/>
        </authorList>
    </citation>
    <scope>NUCLEOTIDE SEQUENCE [LARGE SCALE GENOMIC DNA]</scope>
    <source>
        <strain evidence="3">Tcor2-1</strain>
        <tissue evidence="3">Whole body</tissue>
    </source>
</reference>
<evidence type="ECO:0000256" key="2">
    <source>
        <dbReference type="SAM" id="MobiDB-lite"/>
    </source>
</evidence>
<dbReference type="OrthoDB" id="8193820at2759"/>
<proteinExistence type="predicted"/>
<name>A0A195DXV7_9HYME</name>
<evidence type="ECO:0000313" key="3">
    <source>
        <dbReference type="EMBL" id="KYN17708.1"/>
    </source>
</evidence>
<feature type="compositionally biased region" description="Basic and acidic residues" evidence="2">
    <location>
        <begin position="483"/>
        <end position="494"/>
    </location>
</feature>
<keyword evidence="1" id="KW-0175">Coiled coil</keyword>
<protein>
    <submittedName>
        <fullName evidence="3">Uncharacterized protein</fullName>
    </submittedName>
</protein>
<dbReference type="EMBL" id="KQ980107">
    <property type="protein sequence ID" value="KYN17708.1"/>
    <property type="molecule type" value="Genomic_DNA"/>
</dbReference>
<feature type="region of interest" description="Disordered" evidence="2">
    <location>
        <begin position="437"/>
        <end position="497"/>
    </location>
</feature>